<dbReference type="SMART" id="SM00490">
    <property type="entry name" value="HELICc"/>
    <property type="match status" value="1"/>
</dbReference>
<keyword evidence="3" id="KW-0378">Hydrolase</keyword>
<dbReference type="RefSeq" id="WP_078406499.1">
    <property type="nucleotide sequence ID" value="NZ_CP016372.1"/>
</dbReference>
<dbReference type="PANTHER" id="PTHR33418">
    <property type="entry name" value="HELICASE-ASSOCIATED"/>
    <property type="match status" value="1"/>
</dbReference>
<dbReference type="KEGG" id="een:BBD30_01400"/>
<dbReference type="PROSITE" id="PS51192">
    <property type="entry name" value="HELICASE_ATP_BIND_1"/>
    <property type="match status" value="1"/>
</dbReference>
<accession>A0A455ZHY5</accession>
<reference evidence="3" key="4">
    <citation type="journal article" date="2016" name="Sci. Rep.">
        <title>Genomic epidemiology and global diversity of the emerging bacterial pathogen Elizabethkingia anophelis.</title>
        <authorList>
            <person name="Breurec S."/>
            <person name="Criscuolo A."/>
            <person name="Diancourt L."/>
            <person name="Rendueles O."/>
            <person name="Vandenbogaert M."/>
            <person name="Passet V."/>
            <person name="Caro V."/>
            <person name="Rocha E.P."/>
            <person name="Touchon M."/>
            <person name="Brisse S."/>
        </authorList>
    </citation>
    <scope>NUCLEOTIDE SEQUENCE</scope>
</reference>
<reference evidence="3" key="6">
    <citation type="journal article" date="2017" name="Nat. Commun.">
        <title>Evolutionary dynamics and genomic features of the Elizabethkingia anophelis 2015 to 2016 Wisconsin outbreak strain.</title>
        <authorList>
            <person name="Perrin A."/>
            <person name="Larsonneur E."/>
            <person name="Nicholson A.C."/>
            <person name="Edwards D.J."/>
            <person name="Gundlach K.M."/>
            <person name="Whitney A.M."/>
            <person name="Gulvik C.A."/>
            <person name="Bell M.E."/>
            <person name="Rendueles O."/>
            <person name="Cury J."/>
            <person name="Hugon P."/>
            <person name="Clermont D."/>
            <person name="Enouf V."/>
            <person name="Loparev V."/>
            <person name="Juieng P."/>
            <person name="Monson T."/>
            <person name="Warshauer D."/>
            <person name="Elbadawi L.I."/>
            <person name="Walters M.S."/>
            <person name="Crist M.B."/>
            <person name="Noble-Wang J."/>
            <person name="Borlaug G."/>
            <person name="Rocha E.P.C."/>
            <person name="Criscuolo A."/>
            <person name="Touchon M."/>
            <person name="Davis J.P."/>
            <person name="Holt K.E."/>
            <person name="McQuiston J.R."/>
            <person name="Brisse S."/>
        </authorList>
    </citation>
    <scope>NUCLEOTIDE SEQUENCE</scope>
</reference>
<dbReference type="Gene3D" id="6.10.140.530">
    <property type="match status" value="7"/>
</dbReference>
<dbReference type="InterPro" id="IPR005114">
    <property type="entry name" value="Helicase_assoc"/>
</dbReference>
<dbReference type="Gene3D" id="3.40.50.300">
    <property type="entry name" value="P-loop containing nucleotide triphosphate hydrolases"/>
    <property type="match status" value="2"/>
</dbReference>
<dbReference type="GO" id="GO:0003677">
    <property type="term" value="F:DNA binding"/>
    <property type="evidence" value="ECO:0007669"/>
    <property type="project" value="InterPro"/>
</dbReference>
<keyword evidence="3" id="KW-0347">Helicase</keyword>
<dbReference type="Pfam" id="PF03457">
    <property type="entry name" value="HA"/>
    <property type="match status" value="1"/>
</dbReference>
<dbReference type="PROSITE" id="PS51194">
    <property type="entry name" value="HELICASE_CTER"/>
    <property type="match status" value="1"/>
</dbReference>
<reference evidence="3" key="5">
    <citation type="journal article" date="2017" name="Genome Announc.">
        <title>Complete Circularized Genome Sequences of Four Strains of Elizabethkingia anophelis, Including Two Novel Strains Isolated from Wild-Caught Anopheles sinensis.</title>
        <authorList>
            <person name="Pei D."/>
            <person name="Nicholson A.C."/>
            <person name="Jiang J."/>
            <person name="Chen H."/>
            <person name="Whitney A.M."/>
            <person name="Villarma A."/>
            <person name="Bell M."/>
            <person name="Humrighouse B."/>
            <person name="Rowe L.A."/>
            <person name="Sheth M."/>
            <person name="Batra D."/>
            <person name="Juieng P."/>
            <person name="Loparev V.N."/>
            <person name="McQuiston J.R."/>
            <person name="Lan Y."/>
            <person name="Ma Y."/>
            <person name="Xu J."/>
        </authorList>
    </citation>
    <scope>NUCLEOTIDE SEQUENCE</scope>
</reference>
<dbReference type="InterPro" id="IPR027417">
    <property type="entry name" value="P-loop_NTPase"/>
</dbReference>
<reference evidence="3" key="8">
    <citation type="journal article" date="2018" name="J. ISSAAS">
        <title>In Silico Identification of Three Types of Integrative and Conjugative Elements (ICEs) in Elizabethkingia anophelis Strains Isolated from Around the World.</title>
        <authorList>
            <person name="Xu J."/>
            <person name="Pei D."/>
            <person name="Nicholson A."/>
            <person name="Lan Y."/>
            <person name="Xia Q."/>
        </authorList>
    </citation>
    <scope>NUCLEOTIDE SEQUENCE</scope>
</reference>
<reference evidence="3" key="1">
    <citation type="journal article" date="2014" name="Genome Biol. Evol.">
        <title>Comparative genomic analysis of malaria mosquito vector-associated novel pathogen Elizabethkingia anophelis.</title>
        <authorList>
            <person name="Teo J."/>
            <person name="Tan S.Y."/>
            <person name="Liu Y."/>
            <person name="Tay M."/>
            <person name="Ding Y."/>
            <person name="Li Y."/>
            <person name="Kjelleberg S."/>
            <person name="Givskov M."/>
            <person name="Lin R.T."/>
            <person name="Yang L."/>
        </authorList>
    </citation>
    <scope>NUCLEOTIDE SEQUENCE</scope>
</reference>
<reference evidence="3" key="3">
    <citation type="journal article" date="2016" name="Genome Announc.">
        <title>Complete Genome Sequences of Four Strains from the 2015-2016 Elizabethkingia anophelis Outbreak.</title>
        <authorList>
            <person name="Nicholson A.C."/>
            <person name="Whitney A.M."/>
            <person name="Emery B.D."/>
            <person name="Bell M.E."/>
            <person name="Gartin J.T."/>
            <person name="Humrighouse B.W."/>
            <person name="Loparev V.N."/>
            <person name="Batra D."/>
            <person name="Sheth M."/>
            <person name="Rowe L.A."/>
            <person name="Juieng P."/>
            <person name="Knipe K."/>
            <person name="Gulvik C."/>
            <person name="McQuiston J.R."/>
        </authorList>
    </citation>
    <scope>NUCLEOTIDE SEQUENCE</scope>
</reference>
<dbReference type="InterPro" id="IPR014001">
    <property type="entry name" value="Helicase_ATP-bd"/>
</dbReference>
<dbReference type="SMART" id="SM00487">
    <property type="entry name" value="DEXDc"/>
    <property type="match status" value="1"/>
</dbReference>
<reference evidence="3" key="2">
    <citation type="journal article" date="2014" name="PLoS ONE">
        <title>Insights from the genome annotation of Elizabethkingia anophelis from the malaria vector Anopheles gambiae.</title>
        <authorList>
            <person name="Kukutla P."/>
            <person name="Lindberg B.G."/>
            <person name="Pei D."/>
            <person name="Rayl M."/>
            <person name="Yu W."/>
            <person name="Steritz M."/>
            <person name="Faye I."/>
            <person name="Xu J."/>
        </authorList>
    </citation>
    <scope>NUCLEOTIDE SEQUENCE</scope>
</reference>
<evidence type="ECO:0000313" key="3">
    <source>
        <dbReference type="EMBL" id="DAC76398.1"/>
    </source>
</evidence>
<gene>
    <name evidence="3" type="primary">ICEEaIII(15)_JM-87_10265_7572</name>
</gene>
<dbReference type="Pfam" id="PF04851">
    <property type="entry name" value="ResIII"/>
    <property type="match status" value="1"/>
</dbReference>
<dbReference type="EMBL" id="BK010624">
    <property type="protein sequence ID" value="DAC76398.1"/>
    <property type="molecule type" value="Genomic_DNA"/>
</dbReference>
<feature type="domain" description="Helicase ATP-binding" evidence="1">
    <location>
        <begin position="16"/>
        <end position="151"/>
    </location>
</feature>
<proteinExistence type="predicted"/>
<keyword evidence="3" id="KW-0067">ATP-binding</keyword>
<reference evidence="3" key="7">
    <citation type="journal article" date="2017" name="Sci. Rep.">
        <title>Genomic features, phylogenetic relationships, and comparative genomics of Elizabethkingia anophelis strain EM361-97 isolated in Taiwan.</title>
        <authorList>
            <person name="Lin J.N."/>
            <person name="Lai C.H."/>
            <person name="Yang C.H."/>
            <person name="Huang Y.H."/>
            <person name="Lin H.H."/>
        </authorList>
    </citation>
    <scope>NUCLEOTIDE SEQUENCE</scope>
</reference>
<dbReference type="AlphaFoldDB" id="A0A455ZHY5"/>
<feature type="domain" description="Helicase C-terminal" evidence="2">
    <location>
        <begin position="218"/>
        <end position="376"/>
    </location>
</feature>
<dbReference type="GO" id="GO:0016787">
    <property type="term" value="F:hydrolase activity"/>
    <property type="evidence" value="ECO:0007669"/>
    <property type="project" value="InterPro"/>
</dbReference>
<organism evidence="3">
    <name type="scientific">Elizabethkingia anophelis</name>
    <dbReference type="NCBI Taxonomy" id="1117645"/>
    <lineage>
        <taxon>Bacteria</taxon>
        <taxon>Pseudomonadati</taxon>
        <taxon>Bacteroidota</taxon>
        <taxon>Flavobacteriia</taxon>
        <taxon>Flavobacteriales</taxon>
        <taxon>Weeksellaceae</taxon>
        <taxon>Elizabethkingia</taxon>
    </lineage>
</organism>
<protein>
    <submittedName>
        <fullName evidence="3">Helicase-related protein</fullName>
    </submittedName>
</protein>
<sequence length="897" mass="107716">MIQLFPHNKKAYENAKFILETENRVCIVHPTGTGKSLIIAKFIIENPKARCLFLSPNVFIFKEIKKHIQGNISNVDFQTYQYFLLNDIKLFIDYDYIFLDEFHRVGAPEWNKQIEDLLFFNPKAKIVGTTATHIRYLDDERNMAEELFRGNIASYMDLGTSIEKGIHKKPIYVSALYNIRAIIDDTQHKLQRNNRTKELERLKSRRIIWEESSGIDYIINKYLTPERKKVLIFCKSVEHISYVEEVVKPVLLKFYNGEVTFHTVHSALGTSKTSKIFTAFEYGKVPQIMFVVDMFNEGIHVKGIDTIMMFRDTISPIIYFQQIGRCFSVGQAQNPLIFDFVNNFNIKSSVYSITQNFYNDFEEHNDNHYFKKRNLIIDFYDESMDFQGFIKGFSYTKTWEEFYEEVKVFITEHGRLPDVKEISWISTLRHAYKNDKLSEEEIRLLKQLDQNFFEQKVAWDKWDQAFYRFKIFYEANRRIPTGVEMPWVNAQRKLYNREGLSGERIQLIENIVPDFFEGLKLTWEESYGLFVDFINKNSRIPTRVEMPWVNAQKTFYRDNKLSEEQVRLIEDVVPNFFKVKQRLNWEDYHKLFADFIIKNNRLPSKTELPWVNLQRNLYKAGSLPNKKIKLIEELVPDFFVHESITWYKQYDKLEFFYQKTNRLPRRNEMKWLSLQIQNYKEGKLSKEKIKMLESMDADIFIHSTLNAQWEEIYTKLKIFKEKYNRLPNRSESTWLNNQRTLFRKGRLSAEQIELLTNLDSTFTETLTFEDTWMNNYGKLMQFVNENGKLPSSKEYKWLKLLRRNYAQNKLAEDKIQLLLKVDPNFFERLDRNWHNKLSDFQNFYSTYQRYPRVGIKEEYPIYRWQRVQVRTFKAGKLSEYKIQLLKEVDINFFEPQK</sequence>
<dbReference type="GO" id="GO:0005524">
    <property type="term" value="F:ATP binding"/>
    <property type="evidence" value="ECO:0007669"/>
    <property type="project" value="InterPro"/>
</dbReference>
<dbReference type="SUPFAM" id="SSF52540">
    <property type="entry name" value="P-loop containing nucleoside triphosphate hydrolases"/>
    <property type="match status" value="1"/>
</dbReference>
<name>A0A455ZHY5_9FLAO</name>
<keyword evidence="3" id="KW-0547">Nucleotide-binding</keyword>
<evidence type="ECO:0000259" key="1">
    <source>
        <dbReference type="PROSITE" id="PS51192"/>
    </source>
</evidence>
<dbReference type="PANTHER" id="PTHR33418:SF1">
    <property type="entry name" value="HELICASE-ASSOCIATED DOMAIN-CONTAINING PROTEIN"/>
    <property type="match status" value="1"/>
</dbReference>
<dbReference type="InterPro" id="IPR001650">
    <property type="entry name" value="Helicase_C-like"/>
</dbReference>
<dbReference type="InterPro" id="IPR006935">
    <property type="entry name" value="Helicase/UvrB_N"/>
</dbReference>
<evidence type="ECO:0000259" key="2">
    <source>
        <dbReference type="PROSITE" id="PS51194"/>
    </source>
</evidence>
<dbReference type="Pfam" id="PF00271">
    <property type="entry name" value="Helicase_C"/>
    <property type="match status" value="1"/>
</dbReference>
<dbReference type="GO" id="GO:0004386">
    <property type="term" value="F:helicase activity"/>
    <property type="evidence" value="ECO:0007669"/>
    <property type="project" value="UniProtKB-KW"/>
</dbReference>